<reference evidence="1" key="1">
    <citation type="journal article" date="2021" name="PeerJ">
        <title>Extensive microbial diversity within the chicken gut microbiome revealed by metagenomics and culture.</title>
        <authorList>
            <person name="Gilroy R."/>
            <person name="Ravi A."/>
            <person name="Getino M."/>
            <person name="Pursley I."/>
            <person name="Horton D.L."/>
            <person name="Alikhan N.F."/>
            <person name="Baker D."/>
            <person name="Gharbi K."/>
            <person name="Hall N."/>
            <person name="Watson M."/>
            <person name="Adriaenssens E.M."/>
            <person name="Foster-Nyarko E."/>
            <person name="Jarju S."/>
            <person name="Secka A."/>
            <person name="Antonio M."/>
            <person name="Oren A."/>
            <person name="Chaudhuri R.R."/>
            <person name="La Ragione R."/>
            <person name="Hildebrand F."/>
            <person name="Pallen M.J."/>
        </authorList>
    </citation>
    <scope>NUCLEOTIDE SEQUENCE</scope>
    <source>
        <strain evidence="1">CHK55-1828</strain>
    </source>
</reference>
<dbReference type="RefSeq" id="WP_022019866.1">
    <property type="nucleotide sequence ID" value="NZ_CALUIP010000040.1"/>
</dbReference>
<evidence type="ECO:0000313" key="2">
    <source>
        <dbReference type="Proteomes" id="UP000717835"/>
    </source>
</evidence>
<accession>A0A921LBF6</accession>
<dbReference type="PROSITE" id="PS51257">
    <property type="entry name" value="PROKAR_LIPOPROTEIN"/>
    <property type="match status" value="1"/>
</dbReference>
<gene>
    <name evidence="1" type="ORF">K8W02_04650</name>
</gene>
<dbReference type="AlphaFoldDB" id="A0A921LBF6"/>
<evidence type="ECO:0008006" key="3">
    <source>
        <dbReference type="Google" id="ProtNLM"/>
    </source>
</evidence>
<dbReference type="EMBL" id="DYVX01000037">
    <property type="protein sequence ID" value="HJF91660.1"/>
    <property type="molecule type" value="Genomic_DNA"/>
</dbReference>
<protein>
    <recommendedName>
        <fullName evidence="3">Major fimbrial subunit protein N-terminal domain-containing protein</fullName>
    </recommendedName>
</protein>
<comment type="caution">
    <text evidence="1">The sequence shown here is derived from an EMBL/GenBank/DDBJ whole genome shotgun (WGS) entry which is preliminary data.</text>
</comment>
<sequence>MEFKFMKVTTFAVGTLVMMSCSNDVEENLPSGVLDTTIVRAQLAAYESLGQALAGENDITDMKAFLFKNGSMEKIYDLGSSLSDNYNIQIDSRQGNLYLIAYAGGTIPTNDLLEKRLDEAAWKASVTDMTNGQAQFFTGMVALENTSSSNNTANVALKRGMARFDLKTNGIEEIKVKSVTLNNLAQSAYIFPQESIVSPDQASRRDTTIVFTEPITGTKEGMLYAYEQENNNIEVRVTAIISGAEKTLTKAFEGPLKRNTIYTITVRQNCIDIKLDVAFDEWEEGTNTELTP</sequence>
<dbReference type="OrthoDB" id="1091015at2"/>
<name>A0A921LBF6_9BACT</name>
<reference evidence="1" key="2">
    <citation type="submission" date="2021-09" db="EMBL/GenBank/DDBJ databases">
        <authorList>
            <person name="Gilroy R."/>
        </authorList>
    </citation>
    <scope>NUCLEOTIDE SEQUENCE</scope>
    <source>
        <strain evidence="1">CHK55-1828</strain>
    </source>
</reference>
<evidence type="ECO:0000313" key="1">
    <source>
        <dbReference type="EMBL" id="HJF91660.1"/>
    </source>
</evidence>
<organism evidence="1 2">
    <name type="scientific">Mediterranea massiliensis</name>
    <dbReference type="NCBI Taxonomy" id="1841865"/>
    <lineage>
        <taxon>Bacteria</taxon>
        <taxon>Pseudomonadati</taxon>
        <taxon>Bacteroidota</taxon>
        <taxon>Bacteroidia</taxon>
        <taxon>Bacteroidales</taxon>
        <taxon>Bacteroidaceae</taxon>
        <taxon>Mediterranea</taxon>
    </lineage>
</organism>
<proteinExistence type="predicted"/>
<dbReference type="Proteomes" id="UP000717835">
    <property type="component" value="Unassembled WGS sequence"/>
</dbReference>